<name>A0AAD6WRV2_9AGAR</name>
<dbReference type="AlphaFoldDB" id="A0AAD6WRV2"/>
<proteinExistence type="predicted"/>
<evidence type="ECO:0000313" key="2">
    <source>
        <dbReference type="EMBL" id="KAJ7022700.1"/>
    </source>
</evidence>
<accession>A0AAD6WRV2</accession>
<feature type="signal peptide" evidence="1">
    <location>
        <begin position="1"/>
        <end position="21"/>
    </location>
</feature>
<comment type="caution">
    <text evidence="2">The sequence shown here is derived from an EMBL/GenBank/DDBJ whole genome shotgun (WGS) entry which is preliminary data.</text>
</comment>
<dbReference type="EMBL" id="JARJCM010000204">
    <property type="protein sequence ID" value="KAJ7022700.1"/>
    <property type="molecule type" value="Genomic_DNA"/>
</dbReference>
<dbReference type="Proteomes" id="UP001218188">
    <property type="component" value="Unassembled WGS sequence"/>
</dbReference>
<organism evidence="2 3">
    <name type="scientific">Mycena alexandri</name>
    <dbReference type="NCBI Taxonomy" id="1745969"/>
    <lineage>
        <taxon>Eukaryota</taxon>
        <taxon>Fungi</taxon>
        <taxon>Dikarya</taxon>
        <taxon>Basidiomycota</taxon>
        <taxon>Agaricomycotina</taxon>
        <taxon>Agaricomycetes</taxon>
        <taxon>Agaricomycetidae</taxon>
        <taxon>Agaricales</taxon>
        <taxon>Marasmiineae</taxon>
        <taxon>Mycenaceae</taxon>
        <taxon>Mycena</taxon>
    </lineage>
</organism>
<evidence type="ECO:0000313" key="3">
    <source>
        <dbReference type="Proteomes" id="UP001218188"/>
    </source>
</evidence>
<feature type="chain" id="PRO_5042271310" evidence="1">
    <location>
        <begin position="22"/>
        <end position="419"/>
    </location>
</feature>
<sequence length="419" mass="48050">MHLFALNLSDLFLSLWRGTMQCDPDDDKSTWDWMVLVGDVWKRHGEDVAKAAKHLPSYFDKPPRNPAEKMNSGYKAQEFLNYLYVLGPALLRNILPKRYWQHFCKFVAGVRIVWQRKIPRDQLQRAHKLLCEVDLDFERLYYQRKASRLQFCRQSVHALVHTCPETVRVGPGGYRSQWTMERTIGNLGEEIKQHSNPYANLSQRGMRRCRANALVVMIPSLLPDKGLPAGAEDLGNGFILLRARDKFHQRVDGEYGSAILTFLEEEEGEAAKEGWFPRVARWARLRLPNGQIVRSVWKESKMATVRPARNVKYLYDKEVRYGEVQFFFQATINKTGKEHSLALVSVYSDPDPEILEESYGTVIQCDYFGEEALDVIAIRDIQAGVAMIPIGEDGAYFVAEKLGLDIDTMAGTEEDMHAD</sequence>
<reference evidence="2" key="1">
    <citation type="submission" date="2023-03" db="EMBL/GenBank/DDBJ databases">
        <title>Massive genome expansion in bonnet fungi (Mycena s.s.) driven by repeated elements and novel gene families across ecological guilds.</title>
        <authorList>
            <consortium name="Lawrence Berkeley National Laboratory"/>
            <person name="Harder C.B."/>
            <person name="Miyauchi S."/>
            <person name="Viragh M."/>
            <person name="Kuo A."/>
            <person name="Thoen E."/>
            <person name="Andreopoulos B."/>
            <person name="Lu D."/>
            <person name="Skrede I."/>
            <person name="Drula E."/>
            <person name="Henrissat B."/>
            <person name="Morin E."/>
            <person name="Kohler A."/>
            <person name="Barry K."/>
            <person name="LaButti K."/>
            <person name="Morin E."/>
            <person name="Salamov A."/>
            <person name="Lipzen A."/>
            <person name="Mereny Z."/>
            <person name="Hegedus B."/>
            <person name="Baldrian P."/>
            <person name="Stursova M."/>
            <person name="Weitz H."/>
            <person name="Taylor A."/>
            <person name="Grigoriev I.V."/>
            <person name="Nagy L.G."/>
            <person name="Martin F."/>
            <person name="Kauserud H."/>
        </authorList>
    </citation>
    <scope>NUCLEOTIDE SEQUENCE</scope>
    <source>
        <strain evidence="2">CBHHK200</strain>
    </source>
</reference>
<dbReference type="PANTHER" id="PTHR46579:SF1">
    <property type="entry name" value="F5_8 TYPE C DOMAIN-CONTAINING PROTEIN"/>
    <property type="match status" value="1"/>
</dbReference>
<protein>
    <submittedName>
        <fullName evidence="2">Uncharacterized protein</fullName>
    </submittedName>
</protein>
<keyword evidence="3" id="KW-1185">Reference proteome</keyword>
<gene>
    <name evidence="2" type="ORF">C8F04DRAFT_1194216</name>
</gene>
<dbReference type="PANTHER" id="PTHR46579">
    <property type="entry name" value="F5/8 TYPE C DOMAIN-CONTAINING PROTEIN-RELATED"/>
    <property type="match status" value="1"/>
</dbReference>
<evidence type="ECO:0000256" key="1">
    <source>
        <dbReference type="SAM" id="SignalP"/>
    </source>
</evidence>
<keyword evidence="1" id="KW-0732">Signal</keyword>